<sequence length="291" mass="32646">MDHHMSDQSPTSHPLSASLATMATHVVQSSTNIKIAAGYVLQERLGSGSFATVYKGIRLSDVAAIKAISRSSKKLTKKVLENLDMEIAILQTYRHPNIVCMHEVQKTERHFYLVLEYCGGGDLQHLIRSRQKGRLSERLCRRLIRDLASGLGFLWGKELVHRDIKPQNLLLTGTLPAFSLKIADFGFARHLSGVDLAETMCGSPLYMAPEILLGQKYDAKADLWSVGTVLFEMIAGKTPFHGENHMDLLNNIKQKAVRLPPDVRVSKECVNLLRILLDRKPHTRADFKAFY</sequence>
<keyword evidence="9" id="KW-1185">Reference proteome</keyword>
<dbReference type="GO" id="GO:0004674">
    <property type="term" value="F:protein serine/threonine kinase activity"/>
    <property type="evidence" value="ECO:0007669"/>
    <property type="project" value="UniProtKB-KW"/>
</dbReference>
<reference evidence="8 9" key="1">
    <citation type="journal article" date="2004" name="Science">
        <title>The genome of the diatom Thalassiosira pseudonana: ecology, evolution, and metabolism.</title>
        <authorList>
            <person name="Armbrust E.V."/>
            <person name="Berges J.A."/>
            <person name="Bowler C."/>
            <person name="Green B.R."/>
            <person name="Martinez D."/>
            <person name="Putnam N.H."/>
            <person name="Zhou S."/>
            <person name="Allen A.E."/>
            <person name="Apt K.E."/>
            <person name="Bechner M."/>
            <person name="Brzezinski M.A."/>
            <person name="Chaal B.K."/>
            <person name="Chiovitti A."/>
            <person name="Davis A.K."/>
            <person name="Demarest M.S."/>
            <person name="Detter J.C."/>
            <person name="Glavina T."/>
            <person name="Goodstein D."/>
            <person name="Hadi M.Z."/>
            <person name="Hellsten U."/>
            <person name="Hildebrand M."/>
            <person name="Jenkins B.D."/>
            <person name="Jurka J."/>
            <person name="Kapitonov V.V."/>
            <person name="Kroger N."/>
            <person name="Lau W.W."/>
            <person name="Lane T.W."/>
            <person name="Larimer F.W."/>
            <person name="Lippmeier J.C."/>
            <person name="Lucas S."/>
            <person name="Medina M."/>
            <person name="Montsant A."/>
            <person name="Obornik M."/>
            <person name="Parker M.S."/>
            <person name="Palenik B."/>
            <person name="Pazour G.J."/>
            <person name="Richardson P.M."/>
            <person name="Rynearson T.A."/>
            <person name="Saito M.A."/>
            <person name="Schwartz D.C."/>
            <person name="Thamatrakoln K."/>
            <person name="Valentin K."/>
            <person name="Vardi A."/>
            <person name="Wilkerson F.P."/>
            <person name="Rokhsar D.S."/>
        </authorList>
    </citation>
    <scope>NUCLEOTIDE SEQUENCE [LARGE SCALE GENOMIC DNA]</scope>
    <source>
        <strain evidence="8 9">CCMP1335</strain>
    </source>
</reference>
<dbReference type="STRING" id="35128.B8C5Z4"/>
<dbReference type="SUPFAM" id="SSF56112">
    <property type="entry name" value="Protein kinase-like (PK-like)"/>
    <property type="match status" value="1"/>
</dbReference>
<dbReference type="PROSITE" id="PS00108">
    <property type="entry name" value="PROTEIN_KINASE_ST"/>
    <property type="match status" value="1"/>
</dbReference>
<dbReference type="InterPro" id="IPR017441">
    <property type="entry name" value="Protein_kinase_ATP_BS"/>
</dbReference>
<dbReference type="PROSITE" id="PS50011">
    <property type="entry name" value="PROTEIN_KINASE_DOM"/>
    <property type="match status" value="1"/>
</dbReference>
<reference evidence="8 9" key="2">
    <citation type="journal article" date="2008" name="Nature">
        <title>The Phaeodactylum genome reveals the evolutionary history of diatom genomes.</title>
        <authorList>
            <person name="Bowler C."/>
            <person name="Allen A.E."/>
            <person name="Badger J.H."/>
            <person name="Grimwood J."/>
            <person name="Jabbari K."/>
            <person name="Kuo A."/>
            <person name="Maheswari U."/>
            <person name="Martens C."/>
            <person name="Maumus F."/>
            <person name="Otillar R.P."/>
            <person name="Rayko E."/>
            <person name="Salamov A."/>
            <person name="Vandepoele K."/>
            <person name="Beszteri B."/>
            <person name="Gruber A."/>
            <person name="Heijde M."/>
            <person name="Katinka M."/>
            <person name="Mock T."/>
            <person name="Valentin K."/>
            <person name="Verret F."/>
            <person name="Berges J.A."/>
            <person name="Brownlee C."/>
            <person name="Cadoret J.P."/>
            <person name="Chiovitti A."/>
            <person name="Choi C.J."/>
            <person name="Coesel S."/>
            <person name="De Martino A."/>
            <person name="Detter J.C."/>
            <person name="Durkin C."/>
            <person name="Falciatore A."/>
            <person name="Fournet J."/>
            <person name="Haruta M."/>
            <person name="Huysman M.J."/>
            <person name="Jenkins B.D."/>
            <person name="Jiroutova K."/>
            <person name="Jorgensen R.E."/>
            <person name="Joubert Y."/>
            <person name="Kaplan A."/>
            <person name="Kroger N."/>
            <person name="Kroth P.G."/>
            <person name="La Roche J."/>
            <person name="Lindquist E."/>
            <person name="Lommer M."/>
            <person name="Martin-Jezequel V."/>
            <person name="Lopez P.J."/>
            <person name="Lucas S."/>
            <person name="Mangogna M."/>
            <person name="McGinnis K."/>
            <person name="Medlin L.K."/>
            <person name="Montsant A."/>
            <person name="Oudot-Le Secq M.P."/>
            <person name="Napoli C."/>
            <person name="Obornik M."/>
            <person name="Parker M.S."/>
            <person name="Petit J.L."/>
            <person name="Porcel B.M."/>
            <person name="Poulsen N."/>
            <person name="Robison M."/>
            <person name="Rychlewski L."/>
            <person name="Rynearson T.A."/>
            <person name="Schmutz J."/>
            <person name="Shapiro H."/>
            <person name="Siaut M."/>
            <person name="Stanley M."/>
            <person name="Sussman M.R."/>
            <person name="Taylor A.R."/>
            <person name="Vardi A."/>
            <person name="von Dassow P."/>
            <person name="Vyverman W."/>
            <person name="Willis A."/>
            <person name="Wyrwicz L.S."/>
            <person name="Rokhsar D.S."/>
            <person name="Weissenbach J."/>
            <person name="Armbrust E.V."/>
            <person name="Green B.R."/>
            <person name="Van de Peer Y."/>
            <person name="Grigoriev I.V."/>
        </authorList>
    </citation>
    <scope>NUCLEOTIDE SEQUENCE [LARGE SCALE GENOMIC DNA]</scope>
    <source>
        <strain evidence="8 9">CCMP1335</strain>
    </source>
</reference>
<dbReference type="Proteomes" id="UP000001449">
    <property type="component" value="Chromosome 6"/>
</dbReference>
<evidence type="ECO:0000259" key="7">
    <source>
        <dbReference type="PROSITE" id="PS50011"/>
    </source>
</evidence>
<dbReference type="InterPro" id="IPR008271">
    <property type="entry name" value="Ser/Thr_kinase_AS"/>
</dbReference>
<evidence type="ECO:0000256" key="3">
    <source>
        <dbReference type="ARBA" id="ARBA00022777"/>
    </source>
</evidence>
<accession>B8C5Z4</accession>
<dbReference type="KEGG" id="tps:THAPSDRAFT_269100"/>
<keyword evidence="1" id="KW-0808">Transferase</keyword>
<dbReference type="PANTHER" id="PTHR24348">
    <property type="entry name" value="SERINE/THREONINE-PROTEIN KINASE UNC-51-RELATED"/>
    <property type="match status" value="1"/>
</dbReference>
<feature type="non-terminal residue" evidence="8">
    <location>
        <position position="1"/>
    </location>
</feature>
<dbReference type="AlphaFoldDB" id="B8C5Z4"/>
<feature type="domain" description="Protein kinase" evidence="7">
    <location>
        <begin position="39"/>
        <end position="291"/>
    </location>
</feature>
<evidence type="ECO:0000256" key="6">
    <source>
        <dbReference type="RuleBase" id="RU000304"/>
    </source>
</evidence>
<organism evidence="8 9">
    <name type="scientific">Thalassiosira pseudonana</name>
    <name type="common">Marine diatom</name>
    <name type="synonym">Cyclotella nana</name>
    <dbReference type="NCBI Taxonomy" id="35128"/>
    <lineage>
        <taxon>Eukaryota</taxon>
        <taxon>Sar</taxon>
        <taxon>Stramenopiles</taxon>
        <taxon>Ochrophyta</taxon>
        <taxon>Bacillariophyta</taxon>
        <taxon>Coscinodiscophyceae</taxon>
        <taxon>Thalassiosirophycidae</taxon>
        <taxon>Thalassiosirales</taxon>
        <taxon>Thalassiosiraceae</taxon>
        <taxon>Thalassiosira</taxon>
    </lineage>
</organism>
<dbReference type="eggNOG" id="KOG0595">
    <property type="taxonomic scope" value="Eukaryota"/>
</dbReference>
<keyword evidence="2 5" id="KW-0547">Nucleotide-binding</keyword>
<dbReference type="EMBL" id="CM000643">
    <property type="protein sequence ID" value="EED91594.1"/>
    <property type="molecule type" value="Genomic_DNA"/>
</dbReference>
<dbReference type="InterPro" id="IPR045269">
    <property type="entry name" value="Atg1-like"/>
</dbReference>
<dbReference type="GO" id="GO:0005524">
    <property type="term" value="F:ATP binding"/>
    <property type="evidence" value="ECO:0007669"/>
    <property type="project" value="UniProtKB-UniRule"/>
</dbReference>
<dbReference type="HOGENOM" id="CLU_000288_63_0_1"/>
<evidence type="ECO:0000313" key="8">
    <source>
        <dbReference type="EMBL" id="EED91594.1"/>
    </source>
</evidence>
<gene>
    <name evidence="8" type="ORF">THAPSDRAFT_269100</name>
</gene>
<keyword evidence="4 5" id="KW-0067">ATP-binding</keyword>
<evidence type="ECO:0000256" key="1">
    <source>
        <dbReference type="ARBA" id="ARBA00022679"/>
    </source>
</evidence>
<protein>
    <recommendedName>
        <fullName evidence="7">Protein kinase domain-containing protein</fullName>
    </recommendedName>
</protein>
<feature type="binding site" evidence="5">
    <location>
        <position position="66"/>
    </location>
    <ligand>
        <name>ATP</name>
        <dbReference type="ChEBI" id="CHEBI:30616"/>
    </ligand>
</feature>
<dbReference type="InParanoid" id="B8C5Z4"/>
<dbReference type="SMART" id="SM00220">
    <property type="entry name" value="S_TKc"/>
    <property type="match status" value="1"/>
</dbReference>
<comment type="similarity">
    <text evidence="6">Belongs to the protein kinase superfamily.</text>
</comment>
<evidence type="ECO:0000313" key="9">
    <source>
        <dbReference type="Proteomes" id="UP000001449"/>
    </source>
</evidence>
<dbReference type="InterPro" id="IPR011009">
    <property type="entry name" value="Kinase-like_dom_sf"/>
</dbReference>
<dbReference type="GeneID" id="7445975"/>
<dbReference type="GO" id="GO:0010506">
    <property type="term" value="P:regulation of autophagy"/>
    <property type="evidence" value="ECO:0007669"/>
    <property type="project" value="InterPro"/>
</dbReference>
<keyword evidence="3" id="KW-0418">Kinase</keyword>
<evidence type="ECO:0000256" key="5">
    <source>
        <dbReference type="PROSITE-ProRule" id="PRU10141"/>
    </source>
</evidence>
<dbReference type="RefSeq" id="XP_002291487.1">
    <property type="nucleotide sequence ID" value="XM_002291451.1"/>
</dbReference>
<dbReference type="PANTHER" id="PTHR24348:SF22">
    <property type="entry name" value="NON-SPECIFIC SERINE_THREONINE PROTEIN KINASE"/>
    <property type="match status" value="1"/>
</dbReference>
<dbReference type="PaxDb" id="35128-Thaps269100"/>
<evidence type="ECO:0000256" key="2">
    <source>
        <dbReference type="ARBA" id="ARBA00022741"/>
    </source>
</evidence>
<keyword evidence="6" id="KW-0723">Serine/threonine-protein kinase</keyword>
<dbReference type="FunFam" id="1.10.510.10:FF:000571">
    <property type="entry name" value="Maternal embryonic leucine zipper kinase"/>
    <property type="match status" value="1"/>
</dbReference>
<dbReference type="Gene3D" id="1.10.510.10">
    <property type="entry name" value="Transferase(Phosphotransferase) domain 1"/>
    <property type="match status" value="1"/>
</dbReference>
<proteinExistence type="inferred from homology"/>
<evidence type="ECO:0000256" key="4">
    <source>
        <dbReference type="ARBA" id="ARBA00022840"/>
    </source>
</evidence>
<dbReference type="InterPro" id="IPR000719">
    <property type="entry name" value="Prot_kinase_dom"/>
</dbReference>
<dbReference type="Pfam" id="PF00069">
    <property type="entry name" value="Pkinase"/>
    <property type="match status" value="1"/>
</dbReference>
<name>B8C5Z4_THAPS</name>
<dbReference type="PROSITE" id="PS00107">
    <property type="entry name" value="PROTEIN_KINASE_ATP"/>
    <property type="match status" value="1"/>
</dbReference>
<dbReference type="OMA" id="NGYPPFC"/>